<keyword evidence="2" id="KW-1185">Reference proteome</keyword>
<proteinExistence type="predicted"/>
<gene>
    <name evidence="1" type="ORF">PsorP6_003555</name>
</gene>
<name>A0ACC0VQZ1_9STRA</name>
<dbReference type="EMBL" id="CM047587">
    <property type="protein sequence ID" value="KAI9908375.1"/>
    <property type="molecule type" value="Genomic_DNA"/>
</dbReference>
<evidence type="ECO:0000313" key="1">
    <source>
        <dbReference type="EMBL" id="KAI9908375.1"/>
    </source>
</evidence>
<comment type="caution">
    <text evidence="1">The sequence shown here is derived from an EMBL/GenBank/DDBJ whole genome shotgun (WGS) entry which is preliminary data.</text>
</comment>
<dbReference type="Proteomes" id="UP001163321">
    <property type="component" value="Chromosome 8"/>
</dbReference>
<evidence type="ECO:0000313" key="2">
    <source>
        <dbReference type="Proteomes" id="UP001163321"/>
    </source>
</evidence>
<reference evidence="1 2" key="1">
    <citation type="journal article" date="2022" name="bioRxiv">
        <title>The genome of the oomycete Peronosclerospora sorghi, a cosmopolitan pathogen of maize and sorghum, is inflated with dispersed pseudogenes.</title>
        <authorList>
            <person name="Fletcher K."/>
            <person name="Martin F."/>
            <person name="Isakeit T."/>
            <person name="Cavanaugh K."/>
            <person name="Magill C."/>
            <person name="Michelmore R."/>
        </authorList>
    </citation>
    <scope>NUCLEOTIDE SEQUENCE [LARGE SCALE GENOMIC DNA]</scope>
    <source>
        <strain evidence="1">P6</strain>
    </source>
</reference>
<sequence length="224" mass="24842">MTRFKVVTALGLKTAIANFIIDTDNAISIVEKRSFIELCTALNSNAPDLLIKASAMSNHIFNLRAATAGAIKDLFAANPATFPEKFVHFTTDCWTAKQNRHAFLGITAHWMEKDFTLRSLLLALKPIAGNVKIQLTLYLAIDASGSHTGKNLEVYYADVIRSFGLLECHGHVTVDSGSNNNTLFKEFSLNTEIPEFDKDTHMHRCLAHVINLAAVIRTLYYIAN</sequence>
<accession>A0ACC0VQZ1</accession>
<protein>
    <submittedName>
        <fullName evidence="1">Uncharacterized protein</fullName>
    </submittedName>
</protein>
<organism evidence="1 2">
    <name type="scientific">Peronosclerospora sorghi</name>
    <dbReference type="NCBI Taxonomy" id="230839"/>
    <lineage>
        <taxon>Eukaryota</taxon>
        <taxon>Sar</taxon>
        <taxon>Stramenopiles</taxon>
        <taxon>Oomycota</taxon>
        <taxon>Peronosporomycetes</taxon>
        <taxon>Peronosporales</taxon>
        <taxon>Peronosporaceae</taxon>
        <taxon>Peronosclerospora</taxon>
    </lineage>
</organism>